<comment type="caution">
    <text evidence="3">The sequence shown here is derived from an EMBL/GenBank/DDBJ whole genome shotgun (WGS) entry which is preliminary data.</text>
</comment>
<dbReference type="GO" id="GO:0004843">
    <property type="term" value="F:cysteine-type deubiquitinase activity"/>
    <property type="evidence" value="ECO:0007669"/>
    <property type="project" value="InterPro"/>
</dbReference>
<dbReference type="EMBL" id="VDLU01000001">
    <property type="protein sequence ID" value="TNJ29387.1"/>
    <property type="molecule type" value="Genomic_DNA"/>
</dbReference>
<dbReference type="VEuPathDB" id="GiardiaDB:GMRT_11156"/>
<evidence type="ECO:0000313" key="3">
    <source>
        <dbReference type="EMBL" id="TNJ29387.1"/>
    </source>
</evidence>
<evidence type="ECO:0000256" key="1">
    <source>
        <dbReference type="SAM" id="MobiDB-lite"/>
    </source>
</evidence>
<keyword evidence="4" id="KW-1185">Reference proteome</keyword>
<evidence type="ECO:0000313" key="4">
    <source>
        <dbReference type="Proteomes" id="UP000315496"/>
    </source>
</evidence>
<dbReference type="SUPFAM" id="SSF54001">
    <property type="entry name" value="Cysteine proteinases"/>
    <property type="match status" value="1"/>
</dbReference>
<feature type="region of interest" description="Disordered" evidence="1">
    <location>
        <begin position="509"/>
        <end position="561"/>
    </location>
</feature>
<keyword evidence="3" id="KW-0378">Hydrolase</keyword>
<feature type="compositionally biased region" description="Basic and acidic residues" evidence="1">
    <location>
        <begin position="535"/>
        <end position="549"/>
    </location>
</feature>
<accession>A0A4Z1T8C7</accession>
<dbReference type="OrthoDB" id="292964at2759"/>
<dbReference type="PROSITE" id="PS50235">
    <property type="entry name" value="USP_3"/>
    <property type="match status" value="1"/>
</dbReference>
<evidence type="ECO:0000259" key="2">
    <source>
        <dbReference type="PROSITE" id="PS50235"/>
    </source>
</evidence>
<dbReference type="PANTHER" id="PTHR24006">
    <property type="entry name" value="UBIQUITIN CARBOXYL-TERMINAL HYDROLASE"/>
    <property type="match status" value="1"/>
</dbReference>
<dbReference type="GO" id="GO:0005634">
    <property type="term" value="C:nucleus"/>
    <property type="evidence" value="ECO:0007669"/>
    <property type="project" value="TreeGrafter"/>
</dbReference>
<dbReference type="InterPro" id="IPR001394">
    <property type="entry name" value="Peptidase_C19_UCH"/>
</dbReference>
<dbReference type="InterPro" id="IPR050164">
    <property type="entry name" value="Peptidase_C19"/>
</dbReference>
<reference evidence="3" key="1">
    <citation type="submission" date="2019-05" db="EMBL/GenBank/DDBJ databases">
        <title>The compact genome of Giardia muris reveals important steps in the evolution of intestinal protozoan parasites.</title>
        <authorList>
            <person name="Xu F."/>
            <person name="Jimenez-Gonzalez A."/>
            <person name="Einarsson E."/>
            <person name="Astvaldsson A."/>
            <person name="Peirasmaki D."/>
            <person name="Eckmann L."/>
            <person name="Andersson J.O."/>
            <person name="Svard S.G."/>
            <person name="Jerlstrom-Hultqvist J."/>
        </authorList>
    </citation>
    <scope>NUCLEOTIDE SEQUENCE [LARGE SCALE GENOMIC DNA]</scope>
    <source>
        <strain evidence="3">Roberts-Thomson</strain>
    </source>
</reference>
<dbReference type="Proteomes" id="UP000315496">
    <property type="component" value="Chromosome 1"/>
</dbReference>
<proteinExistence type="predicted"/>
<feature type="domain" description="USP" evidence="2">
    <location>
        <begin position="95"/>
        <end position="411"/>
    </location>
</feature>
<sequence>MSPHNVLGASGTHSEAARRRLFSPRRLRFVEKSIPGDMVLGSGFYRKDVVSLKDVFTPSSINEHADMPRPGCYITDPDLVHEATTGGLSLPKSFCSLKNHGVTCYVNACIRALQGSIYASKLIYSSQYRHLLEKDQLSRAIFKLFDRLRNERCFHPEELIQQLPRFKMSRHAMGDSCELLILLLDKLSAAELAASKLTGLMPPDSDTTAIDQLFGQAQCTTISCCRCKSMSRSYAITRILHLHAASSLGAALRRHLKSTQIQDYTCKSCGPGASITMRQHICNTPRVVLFALSRWTLDGMKQNVPCSLPLQLDLSMGITEETVKALLEVEKRQKSARSSPVLPEPIKNATHNLVAVIRHHGLTQSSGHYTALLRSPHSHTWFMADDATITVSSSQEVTRGEDAYFVVYEHLSASLAPQNSGLECLAQGESPNVDDYRAEKKEVELKSGLIREDEASPEEDQTIPNAPCTSRPIRLSPPSLSNQTEVPEVWGELPAEVQAERLPGGKLSLTSPLLHAQPDDMDADIDRGRRRKTRKDHDANRQARQEKIDMRRKKKAQAWKEGHTMRFKRNHKGKHTYFRRKYDAD</sequence>
<dbReference type="InterPro" id="IPR028889">
    <property type="entry name" value="USP"/>
</dbReference>
<dbReference type="AlphaFoldDB" id="A0A4Z1T8C7"/>
<feature type="region of interest" description="Disordered" evidence="1">
    <location>
        <begin position="447"/>
        <end position="485"/>
    </location>
</feature>
<protein>
    <submittedName>
        <fullName evidence="3">Ubiquitin carboxyl-terminal hydrolase</fullName>
    </submittedName>
</protein>
<dbReference type="PANTHER" id="PTHR24006:SF937">
    <property type="entry name" value="UBIQUITIN CARBOXYL-TERMINAL HYDROLASE"/>
    <property type="match status" value="1"/>
</dbReference>
<dbReference type="GO" id="GO:0016579">
    <property type="term" value="P:protein deubiquitination"/>
    <property type="evidence" value="ECO:0007669"/>
    <property type="project" value="InterPro"/>
</dbReference>
<dbReference type="Pfam" id="PF00443">
    <property type="entry name" value="UCH"/>
    <property type="match status" value="1"/>
</dbReference>
<dbReference type="GO" id="GO:0005829">
    <property type="term" value="C:cytosol"/>
    <property type="evidence" value="ECO:0007669"/>
    <property type="project" value="TreeGrafter"/>
</dbReference>
<name>A0A4Z1T8C7_GIAMU</name>
<feature type="compositionally biased region" description="Low complexity" evidence="1">
    <location>
        <begin position="470"/>
        <end position="481"/>
    </location>
</feature>
<gene>
    <name evidence="3" type="ORF">GMRT_11156</name>
</gene>
<dbReference type="CDD" id="cd02257">
    <property type="entry name" value="Peptidase_C19"/>
    <property type="match status" value="1"/>
</dbReference>
<dbReference type="InterPro" id="IPR038765">
    <property type="entry name" value="Papain-like_cys_pep_sf"/>
</dbReference>
<organism evidence="3 4">
    <name type="scientific">Giardia muris</name>
    <dbReference type="NCBI Taxonomy" id="5742"/>
    <lineage>
        <taxon>Eukaryota</taxon>
        <taxon>Metamonada</taxon>
        <taxon>Diplomonadida</taxon>
        <taxon>Hexamitidae</taxon>
        <taxon>Giardiinae</taxon>
        <taxon>Giardia</taxon>
    </lineage>
</organism>
<dbReference type="Gene3D" id="3.90.70.10">
    <property type="entry name" value="Cysteine proteinases"/>
    <property type="match status" value="1"/>
</dbReference>